<organism evidence="1 2">
    <name type="scientific">Denitrobaculum tricleocarpae</name>
    <dbReference type="NCBI Taxonomy" id="2591009"/>
    <lineage>
        <taxon>Bacteria</taxon>
        <taxon>Pseudomonadati</taxon>
        <taxon>Pseudomonadota</taxon>
        <taxon>Alphaproteobacteria</taxon>
        <taxon>Rhodospirillales</taxon>
        <taxon>Rhodospirillaceae</taxon>
        <taxon>Denitrobaculum</taxon>
    </lineage>
</organism>
<dbReference type="EMBL" id="VHSH01000002">
    <property type="protein sequence ID" value="TQV82097.1"/>
    <property type="molecule type" value="Genomic_DNA"/>
</dbReference>
<evidence type="ECO:0000313" key="2">
    <source>
        <dbReference type="Proteomes" id="UP000315252"/>
    </source>
</evidence>
<dbReference type="InterPro" id="IPR009922">
    <property type="entry name" value="DUF1457"/>
</dbReference>
<dbReference type="AlphaFoldDB" id="A0A545TY13"/>
<comment type="caution">
    <text evidence="1">The sequence shown here is derived from an EMBL/GenBank/DDBJ whole genome shotgun (WGS) entry which is preliminary data.</text>
</comment>
<dbReference type="RefSeq" id="WP_142895727.1">
    <property type="nucleotide sequence ID" value="NZ_ML660053.1"/>
</dbReference>
<dbReference type="Proteomes" id="UP000315252">
    <property type="component" value="Unassembled WGS sequence"/>
</dbReference>
<dbReference type="OrthoDB" id="7350079at2"/>
<protein>
    <submittedName>
        <fullName evidence="1">PAS domain-containing protein</fullName>
    </submittedName>
</protein>
<proteinExistence type="predicted"/>
<gene>
    <name evidence="1" type="ORF">FKG95_07680</name>
</gene>
<dbReference type="Pfam" id="PF07310">
    <property type="entry name" value="PAS_5"/>
    <property type="match status" value="1"/>
</dbReference>
<name>A0A545TY13_9PROT</name>
<keyword evidence="2" id="KW-1185">Reference proteome</keyword>
<evidence type="ECO:0000313" key="1">
    <source>
        <dbReference type="EMBL" id="TQV82097.1"/>
    </source>
</evidence>
<sequence>MTPSLASFRPPENLCPPLKHLHSLWSGKITAEGHLPARSDFDPAEMLAAFLPYITLFDVIRNGDNLRFRIRLVGTGIVEETGRDTTGNFLDEMSNTSQIIGRAQWMVENRQPIYVENQPLTWTSRDYKHYSALGVPLASDGITVDKIIYQMAFS</sequence>
<accession>A0A545TY13</accession>
<reference evidence="1 2" key="1">
    <citation type="submission" date="2019-06" db="EMBL/GenBank/DDBJ databases">
        <title>Whole genome sequence for Rhodospirillaceae sp. R148.</title>
        <authorList>
            <person name="Wang G."/>
        </authorList>
    </citation>
    <scope>NUCLEOTIDE SEQUENCE [LARGE SCALE GENOMIC DNA]</scope>
    <source>
        <strain evidence="1 2">R148</strain>
    </source>
</reference>